<feature type="chain" id="PRO_5005217624" evidence="1">
    <location>
        <begin position="22"/>
        <end position="245"/>
    </location>
</feature>
<evidence type="ECO:0000256" key="1">
    <source>
        <dbReference type="SAM" id="SignalP"/>
    </source>
</evidence>
<gene>
    <name evidence="2" type="ORF">NIT7321_03239</name>
</gene>
<evidence type="ECO:0000313" key="2">
    <source>
        <dbReference type="EMBL" id="CRL12365.1"/>
    </source>
</evidence>
<protein>
    <submittedName>
        <fullName evidence="2">Uncharacterized protein</fullName>
    </submittedName>
</protein>
<accession>A0A0H5DJ32</accession>
<dbReference type="AlphaFoldDB" id="A0A0H5DJ32"/>
<keyword evidence="1" id="KW-0732">Signal</keyword>
<dbReference type="EMBL" id="CVRL01000039">
    <property type="protein sequence ID" value="CRL12365.1"/>
    <property type="molecule type" value="Genomic_DNA"/>
</dbReference>
<dbReference type="STRING" id="481446.NIT7645_01953"/>
<evidence type="ECO:0000313" key="3">
    <source>
        <dbReference type="Proteomes" id="UP000043764"/>
    </source>
</evidence>
<reference evidence="3" key="1">
    <citation type="submission" date="2015-05" db="EMBL/GenBank/DDBJ databases">
        <authorList>
            <person name="Rodrigo-Torres Lidia"/>
            <person name="Arahal R.David."/>
        </authorList>
    </citation>
    <scope>NUCLEOTIDE SEQUENCE [LARGE SCALE GENOMIC DNA]</scope>
    <source>
        <strain evidence="3">CECT 7321</strain>
    </source>
</reference>
<dbReference type="Proteomes" id="UP000043764">
    <property type="component" value="Unassembled WGS sequence"/>
</dbReference>
<sequence length="245" mass="25085">MRPSIIAAILGIAAVGTIAQADGNHGEAHAVLPSDAKDGIPADTDIRMVHVHRRGTQVTFSMETGGTAGTTIPAETGTLAGAGVQAYVWPLSLDPSAVGFETGSGTLALVATAHPDFDDTPLFDENGDGDLGNDGAGWHSHWVVLSPNDGCGEGMLSVKDIPEGATPELPATWPGLPLYIDSPGFSPVLNGKEVSLTVPLRPEPLAFDGVTAGLKVNANIHAPLLCVTDVFDIASGDLSLPGKLD</sequence>
<dbReference type="RefSeq" id="WP_050674085.1">
    <property type="nucleotide sequence ID" value="NZ_CVRL01000039.1"/>
</dbReference>
<name>A0A0H5DJ32_9RHOB</name>
<proteinExistence type="predicted"/>
<organism evidence="2 3">
    <name type="scientific">Phaeobacter italicus</name>
    <dbReference type="NCBI Taxonomy" id="481446"/>
    <lineage>
        <taxon>Bacteria</taxon>
        <taxon>Pseudomonadati</taxon>
        <taxon>Pseudomonadota</taxon>
        <taxon>Alphaproteobacteria</taxon>
        <taxon>Rhodobacterales</taxon>
        <taxon>Roseobacteraceae</taxon>
        <taxon>Phaeobacter</taxon>
    </lineage>
</organism>
<keyword evidence="3" id="KW-1185">Reference proteome</keyword>
<feature type="signal peptide" evidence="1">
    <location>
        <begin position="1"/>
        <end position="21"/>
    </location>
</feature>